<comment type="caution">
    <text evidence="2">The sequence shown here is derived from an EMBL/GenBank/DDBJ whole genome shotgun (WGS) entry which is preliminary data.</text>
</comment>
<dbReference type="Proteomes" id="UP001270053">
    <property type="component" value="Unassembled WGS sequence"/>
</dbReference>
<evidence type="ECO:0000313" key="1">
    <source>
        <dbReference type="EMBL" id="MDX6181928.1"/>
    </source>
</evidence>
<dbReference type="EMBL" id="JAWXVG010000002">
    <property type="protein sequence ID" value="MDX6181928.1"/>
    <property type="molecule type" value="Genomic_DNA"/>
</dbReference>
<protein>
    <submittedName>
        <fullName evidence="2">Uncharacterized protein</fullName>
    </submittedName>
</protein>
<organism evidence="2 3">
    <name type="scientific">Flavobacterium flavipigmentatum</name>
    <dbReference type="NCBI Taxonomy" id="2893884"/>
    <lineage>
        <taxon>Bacteria</taxon>
        <taxon>Pseudomonadati</taxon>
        <taxon>Bacteroidota</taxon>
        <taxon>Flavobacteriia</taxon>
        <taxon>Flavobacteriales</taxon>
        <taxon>Flavobacteriaceae</taxon>
        <taxon>Flavobacterium</taxon>
    </lineage>
</organism>
<accession>A0AAJ2W2T2</accession>
<evidence type="ECO:0000313" key="2">
    <source>
        <dbReference type="EMBL" id="MDX6187705.1"/>
    </source>
</evidence>
<evidence type="ECO:0000313" key="4">
    <source>
        <dbReference type="Proteomes" id="UP001278738"/>
    </source>
</evidence>
<dbReference type="AlphaFoldDB" id="A0AAJ2W2T2"/>
<reference evidence="2 4" key="1">
    <citation type="submission" date="2023-11" db="EMBL/GenBank/DDBJ databases">
        <title>Unpublished Manusciprt.</title>
        <authorList>
            <person name="Saticioglu I.B."/>
            <person name="Ay H."/>
            <person name="Ajmi N."/>
            <person name="Altun S."/>
            <person name="Duman M."/>
        </authorList>
    </citation>
    <scope>NUCLEOTIDE SEQUENCE</scope>
    <source>
        <strain evidence="1 4">Fl-33</strain>
        <strain evidence="2">Fl-77</strain>
    </source>
</reference>
<sequence length="127" mass="14119">MNKLFYFCILFLIFGCSSSDDSKNNSSPLNPPTWIQGKWSMGTGDAQSGFDFKSDDWCIFGVGLSTCWKSTIESSNGQYKAEEIIGKSSYVTKFSVGGINQTYTFLKISDKQIRVTSPTGTLVYDKK</sequence>
<keyword evidence="4" id="KW-1185">Reference proteome</keyword>
<dbReference type="RefSeq" id="WP_229973397.1">
    <property type="nucleotide sequence ID" value="NZ_CP087133.1"/>
</dbReference>
<name>A0AAJ2W2T2_9FLAO</name>
<gene>
    <name evidence="1" type="ORF">SGQ18_07145</name>
    <name evidence="2" type="ORF">SGQ44_18290</name>
</gene>
<dbReference type="EMBL" id="JAWXVH010000021">
    <property type="protein sequence ID" value="MDX6187705.1"/>
    <property type="molecule type" value="Genomic_DNA"/>
</dbReference>
<proteinExistence type="predicted"/>
<evidence type="ECO:0000313" key="3">
    <source>
        <dbReference type="Proteomes" id="UP001270053"/>
    </source>
</evidence>
<dbReference type="PROSITE" id="PS51257">
    <property type="entry name" value="PROKAR_LIPOPROTEIN"/>
    <property type="match status" value="1"/>
</dbReference>
<dbReference type="Proteomes" id="UP001278738">
    <property type="component" value="Unassembled WGS sequence"/>
</dbReference>